<evidence type="ECO:0000313" key="1">
    <source>
        <dbReference type="EMBL" id="CAB4134594.1"/>
    </source>
</evidence>
<reference evidence="1" key="1">
    <citation type="submission" date="2020-04" db="EMBL/GenBank/DDBJ databases">
        <authorList>
            <person name="Chiriac C."/>
            <person name="Salcher M."/>
            <person name="Ghai R."/>
            <person name="Kavagutti S V."/>
        </authorList>
    </citation>
    <scope>NUCLEOTIDE SEQUENCE</scope>
</reference>
<dbReference type="EMBL" id="LR796288">
    <property type="protein sequence ID" value="CAB4134594.1"/>
    <property type="molecule type" value="Genomic_DNA"/>
</dbReference>
<protein>
    <submittedName>
        <fullName evidence="1">Uncharacterized protein</fullName>
    </submittedName>
</protein>
<gene>
    <name evidence="1" type="ORF">UFOVP280_17</name>
</gene>
<proteinExistence type="predicted"/>
<name>A0A6J5LJ43_9CAUD</name>
<accession>A0A6J5LJ43</accession>
<organism evidence="1">
    <name type="scientific">uncultured Caudovirales phage</name>
    <dbReference type="NCBI Taxonomy" id="2100421"/>
    <lineage>
        <taxon>Viruses</taxon>
        <taxon>Duplodnaviria</taxon>
        <taxon>Heunggongvirae</taxon>
        <taxon>Uroviricota</taxon>
        <taxon>Caudoviricetes</taxon>
        <taxon>Peduoviridae</taxon>
        <taxon>Maltschvirus</taxon>
        <taxon>Maltschvirus maltsch</taxon>
    </lineage>
</organism>
<sequence length="86" mass="10112">MNQQIEDKIVLRVLARFSERSQVGITKYNTTLERTDLSTLEWLTHAQEEAMDFCLYLEKLKDEFSNKERNIPKSGINCKDELTKSE</sequence>